<evidence type="ECO:0000313" key="10">
    <source>
        <dbReference type="EMBL" id="ACN13724.1"/>
    </source>
</evidence>
<evidence type="ECO:0000256" key="8">
    <source>
        <dbReference type="ARBA" id="ARBA00048628"/>
    </source>
</evidence>
<evidence type="ECO:0000256" key="9">
    <source>
        <dbReference type="RuleBase" id="RU003862"/>
    </source>
</evidence>
<dbReference type="KEGG" id="dat:HRM2_06100"/>
<dbReference type="PANTHER" id="PTHR45754:SF3">
    <property type="entry name" value="METHYLENETETRAHYDROFOLATE REDUCTASE (NADPH)"/>
    <property type="match status" value="1"/>
</dbReference>
<dbReference type="Gene3D" id="3.20.20.220">
    <property type="match status" value="1"/>
</dbReference>
<sequence>MEKRFMTAKDGFKITVEVVPPAGFDPEPLLEQLVSISGLGFDGFSVATNPVAKPCMCAMAMCSLIQGRTGKPSILHCTTRDHNRLSLQGQLWGAKALGIDTVLAATGDMVAKKERKITSTVSDLNVFQLAAMAVQSGMDTGVVFDSHPEINGFDLAVDRLRKKVDAGAGFVVTQPVYDRASAERIAVATQGLGIPVILGILPLRTLKHAVFLHDRVAGIAVPESVRSAMALAEDTVAEGASNASKMLTIARESFAGACVMPPFNHYEVLHSIIG</sequence>
<keyword evidence="6 9" id="KW-0560">Oxidoreductase</keyword>
<dbReference type="RefSeq" id="WP_012662973.1">
    <property type="nucleotide sequence ID" value="NC_012108.1"/>
</dbReference>
<dbReference type="GO" id="GO:0032259">
    <property type="term" value="P:methylation"/>
    <property type="evidence" value="ECO:0007669"/>
    <property type="project" value="UniProtKB-KW"/>
</dbReference>
<dbReference type="GO" id="GO:0005829">
    <property type="term" value="C:cytosol"/>
    <property type="evidence" value="ECO:0007669"/>
    <property type="project" value="TreeGrafter"/>
</dbReference>
<dbReference type="SUPFAM" id="SSF51730">
    <property type="entry name" value="FAD-linked oxidoreductase"/>
    <property type="match status" value="1"/>
</dbReference>
<keyword evidence="4 9" id="KW-0285">Flavoprotein</keyword>
<dbReference type="GO" id="GO:0035999">
    <property type="term" value="P:tetrahydrofolate interconversion"/>
    <property type="evidence" value="ECO:0007669"/>
    <property type="project" value="UniProtKB-UniPathway"/>
</dbReference>
<evidence type="ECO:0000256" key="5">
    <source>
        <dbReference type="ARBA" id="ARBA00022827"/>
    </source>
</evidence>
<evidence type="ECO:0000256" key="7">
    <source>
        <dbReference type="ARBA" id="ARBA00034478"/>
    </source>
</evidence>
<dbReference type="InterPro" id="IPR003171">
    <property type="entry name" value="Mehydrof_redctse-like"/>
</dbReference>
<dbReference type="GO" id="GO:0008168">
    <property type="term" value="F:methyltransferase activity"/>
    <property type="evidence" value="ECO:0007669"/>
    <property type="project" value="UniProtKB-KW"/>
</dbReference>
<protein>
    <recommendedName>
        <fullName evidence="9">Methylenetetrahydrofolate reductase</fullName>
    </recommendedName>
</protein>
<keyword evidence="10" id="KW-0808">Transferase</keyword>
<gene>
    <name evidence="10" type="ordered locus">HRM2_06100</name>
</gene>
<keyword evidence="10" id="KW-0489">Methyltransferase</keyword>
<evidence type="ECO:0000256" key="6">
    <source>
        <dbReference type="ARBA" id="ARBA00023002"/>
    </source>
</evidence>
<dbReference type="GO" id="GO:0009086">
    <property type="term" value="P:methionine biosynthetic process"/>
    <property type="evidence" value="ECO:0007669"/>
    <property type="project" value="TreeGrafter"/>
</dbReference>
<dbReference type="Proteomes" id="UP000000442">
    <property type="component" value="Chromosome"/>
</dbReference>
<reference evidence="10 11" key="1">
    <citation type="journal article" date="2009" name="Environ. Microbiol.">
        <title>Genome sequence of Desulfobacterium autotrophicum HRM2, a marine sulfate reducer oxidizing organic carbon completely to carbon dioxide.</title>
        <authorList>
            <person name="Strittmatter A.W."/>
            <person name="Liesegang H."/>
            <person name="Rabus R."/>
            <person name="Decker I."/>
            <person name="Amann J."/>
            <person name="Andres S."/>
            <person name="Henne A."/>
            <person name="Fricke W.F."/>
            <person name="Martinez-Arias R."/>
            <person name="Bartels D."/>
            <person name="Goesmann A."/>
            <person name="Krause L."/>
            <person name="Puehler A."/>
            <person name="Klenk H.P."/>
            <person name="Richter M."/>
            <person name="Schuler M."/>
            <person name="Gloeckner F.O."/>
            <person name="Meyerdierks A."/>
            <person name="Gottschalk G."/>
            <person name="Amann R."/>
        </authorList>
    </citation>
    <scope>NUCLEOTIDE SEQUENCE [LARGE SCALE GENOMIC DNA]</scope>
    <source>
        <strain evidence="11">ATCC 43914 / DSM 3382 / HRM2</strain>
    </source>
</reference>
<dbReference type="GO" id="GO:0071949">
    <property type="term" value="F:FAD binding"/>
    <property type="evidence" value="ECO:0007669"/>
    <property type="project" value="TreeGrafter"/>
</dbReference>
<dbReference type="UniPathway" id="UPA00193"/>
<comment type="pathway">
    <text evidence="2 9">One-carbon metabolism; tetrahydrofolate interconversion.</text>
</comment>
<comment type="similarity">
    <text evidence="3 9">Belongs to the methylenetetrahydrofolate reductase family.</text>
</comment>
<dbReference type="GO" id="GO:0106312">
    <property type="term" value="F:methylenetetrahydrofolate reductase (NADH) activity"/>
    <property type="evidence" value="ECO:0007669"/>
    <property type="project" value="UniProtKB-EC"/>
</dbReference>
<dbReference type="PANTHER" id="PTHR45754">
    <property type="entry name" value="METHYLENETETRAHYDROFOLATE REDUCTASE"/>
    <property type="match status" value="1"/>
</dbReference>
<keyword evidence="11" id="KW-1185">Reference proteome</keyword>
<evidence type="ECO:0000256" key="4">
    <source>
        <dbReference type="ARBA" id="ARBA00022630"/>
    </source>
</evidence>
<comment type="catalytic activity">
    <reaction evidence="8">
        <text>(6S)-5-methyl-5,6,7,8-tetrahydrofolate + NAD(+) = (6R)-5,10-methylene-5,6,7,8-tetrahydrofolate + NADH + H(+)</text>
        <dbReference type="Rhea" id="RHEA:19821"/>
        <dbReference type="ChEBI" id="CHEBI:15378"/>
        <dbReference type="ChEBI" id="CHEBI:15636"/>
        <dbReference type="ChEBI" id="CHEBI:18608"/>
        <dbReference type="ChEBI" id="CHEBI:57540"/>
        <dbReference type="ChEBI" id="CHEBI:57945"/>
        <dbReference type="EC" id="1.5.1.54"/>
    </reaction>
    <physiologicalReaction direction="right-to-left" evidence="8">
        <dbReference type="Rhea" id="RHEA:19823"/>
    </physiologicalReaction>
</comment>
<accession>C0QIT4</accession>
<comment type="cofactor">
    <cofactor evidence="1 9">
        <name>FAD</name>
        <dbReference type="ChEBI" id="CHEBI:57692"/>
    </cofactor>
</comment>
<dbReference type="STRING" id="177437.HRM2_06100"/>
<evidence type="ECO:0000313" key="11">
    <source>
        <dbReference type="Proteomes" id="UP000000442"/>
    </source>
</evidence>
<dbReference type="AlphaFoldDB" id="C0QIT4"/>
<dbReference type="OrthoDB" id="9803687at2"/>
<evidence type="ECO:0000256" key="2">
    <source>
        <dbReference type="ARBA" id="ARBA00004777"/>
    </source>
</evidence>
<dbReference type="HOGENOM" id="CLU_057297_2_0_7"/>
<proteinExistence type="inferred from homology"/>
<dbReference type="InterPro" id="IPR029041">
    <property type="entry name" value="FAD-linked_oxidoreductase-like"/>
</dbReference>
<evidence type="ECO:0000256" key="3">
    <source>
        <dbReference type="ARBA" id="ARBA00006743"/>
    </source>
</evidence>
<organism evidence="10 11">
    <name type="scientific">Desulforapulum autotrophicum (strain ATCC 43914 / DSM 3382 / VKM B-1955 / HRM2)</name>
    <name type="common">Desulfobacterium autotrophicum</name>
    <dbReference type="NCBI Taxonomy" id="177437"/>
    <lineage>
        <taxon>Bacteria</taxon>
        <taxon>Pseudomonadati</taxon>
        <taxon>Thermodesulfobacteriota</taxon>
        <taxon>Desulfobacteria</taxon>
        <taxon>Desulfobacterales</taxon>
        <taxon>Desulfobacteraceae</taxon>
        <taxon>Desulforapulum</taxon>
    </lineage>
</organism>
<dbReference type="eggNOG" id="COG0685">
    <property type="taxonomic scope" value="Bacteria"/>
</dbReference>
<comment type="pathway">
    <text evidence="7">Amino-acid biosynthesis; L-methionine biosynthesis via de novo pathway.</text>
</comment>
<evidence type="ECO:0000256" key="1">
    <source>
        <dbReference type="ARBA" id="ARBA00001974"/>
    </source>
</evidence>
<dbReference type="EMBL" id="CP001087">
    <property type="protein sequence ID" value="ACN13724.1"/>
    <property type="molecule type" value="Genomic_DNA"/>
</dbReference>
<dbReference type="Pfam" id="PF02219">
    <property type="entry name" value="MTHFR"/>
    <property type="match status" value="1"/>
</dbReference>
<name>C0QIT4_DESAH</name>
<keyword evidence="5 9" id="KW-0274">FAD</keyword>